<dbReference type="Proteomes" id="UP000438429">
    <property type="component" value="Unassembled WGS sequence"/>
</dbReference>
<dbReference type="EMBL" id="VEVO01000013">
    <property type="protein sequence ID" value="KAF0032671.1"/>
    <property type="molecule type" value="Genomic_DNA"/>
</dbReference>
<reference evidence="1 2" key="1">
    <citation type="submission" date="2019-06" db="EMBL/GenBank/DDBJ databases">
        <title>Draft genomes of female and male turbot (Scophthalmus maximus).</title>
        <authorList>
            <person name="Xu H."/>
            <person name="Xu X.-W."/>
            <person name="Shao C."/>
            <person name="Chen S."/>
        </authorList>
    </citation>
    <scope>NUCLEOTIDE SEQUENCE [LARGE SCALE GENOMIC DNA]</scope>
    <source>
        <strain evidence="1">Ysfricsl-2016a</strain>
        <tissue evidence="1">Blood</tissue>
    </source>
</reference>
<comment type="caution">
    <text evidence="1">The sequence shown here is derived from an EMBL/GenBank/DDBJ whole genome shotgun (WGS) entry which is preliminary data.</text>
</comment>
<gene>
    <name evidence="1" type="ORF">F2P81_014961</name>
</gene>
<evidence type="ECO:0000313" key="2">
    <source>
        <dbReference type="Proteomes" id="UP000438429"/>
    </source>
</evidence>
<name>A0A6A4SNL7_SCOMX</name>
<evidence type="ECO:0000313" key="1">
    <source>
        <dbReference type="EMBL" id="KAF0032671.1"/>
    </source>
</evidence>
<protein>
    <submittedName>
        <fullName evidence="1">Uncharacterized protein</fullName>
    </submittedName>
</protein>
<organism evidence="1 2">
    <name type="scientific">Scophthalmus maximus</name>
    <name type="common">Turbot</name>
    <name type="synonym">Psetta maxima</name>
    <dbReference type="NCBI Taxonomy" id="52904"/>
    <lineage>
        <taxon>Eukaryota</taxon>
        <taxon>Metazoa</taxon>
        <taxon>Chordata</taxon>
        <taxon>Craniata</taxon>
        <taxon>Vertebrata</taxon>
        <taxon>Euteleostomi</taxon>
        <taxon>Actinopterygii</taxon>
        <taxon>Neopterygii</taxon>
        <taxon>Teleostei</taxon>
        <taxon>Neoteleostei</taxon>
        <taxon>Acanthomorphata</taxon>
        <taxon>Carangaria</taxon>
        <taxon>Pleuronectiformes</taxon>
        <taxon>Pleuronectoidei</taxon>
        <taxon>Scophthalmidae</taxon>
        <taxon>Scophthalmus</taxon>
    </lineage>
</organism>
<accession>A0A6A4SNL7</accession>
<dbReference type="AlphaFoldDB" id="A0A6A4SNL7"/>
<sequence length="194" mass="20564">MSTLWLPPQNLRQRPNVNATVADTTAASGVASVTSRRVTPEVQADPGPVCVLLWFTNAAMSLSPSPVLEQTRAPTQTVVMFYQCRGLTSVVRRGVVSLFGVRVVQKLNPGLRLPPAGNGVRPWPDKGRRLSAAATCTGICSGATGFSETVTYRLCTHSDNEPSHCPVSGALCISSTPCSCKRNALYPHSAASPD</sequence>
<proteinExistence type="predicted"/>